<dbReference type="KEGG" id="cheb:HH215_33630"/>
<dbReference type="EMBL" id="CP051680">
    <property type="protein sequence ID" value="QJD87641.1"/>
    <property type="molecule type" value="Genomic_DNA"/>
</dbReference>
<name>A0A7Z2VQJ3_9BACL</name>
<evidence type="ECO:0000313" key="2">
    <source>
        <dbReference type="Proteomes" id="UP000502248"/>
    </source>
</evidence>
<accession>A0A7Z2VQJ3</accession>
<sequence length="63" mass="7567">MIRDEIQHVDKYKNYQRYNKYNKENTIGSVKYQRFSIGTSMIHKTKTAVLEVNDQCKQEHVES</sequence>
<proteinExistence type="predicted"/>
<keyword evidence="2" id="KW-1185">Reference proteome</keyword>
<dbReference type="Proteomes" id="UP000502248">
    <property type="component" value="Chromosome"/>
</dbReference>
<evidence type="ECO:0000313" key="1">
    <source>
        <dbReference type="EMBL" id="QJD87641.1"/>
    </source>
</evidence>
<organism evidence="1 2">
    <name type="scientific">Cohnella herbarum</name>
    <dbReference type="NCBI Taxonomy" id="2728023"/>
    <lineage>
        <taxon>Bacteria</taxon>
        <taxon>Bacillati</taxon>
        <taxon>Bacillota</taxon>
        <taxon>Bacilli</taxon>
        <taxon>Bacillales</taxon>
        <taxon>Paenibacillaceae</taxon>
        <taxon>Cohnella</taxon>
    </lineage>
</organism>
<gene>
    <name evidence="1" type="ORF">HH215_33630</name>
</gene>
<dbReference type="AlphaFoldDB" id="A0A7Z2VQJ3"/>
<protein>
    <submittedName>
        <fullName evidence="1">Uncharacterized protein</fullName>
    </submittedName>
</protein>
<dbReference type="RefSeq" id="WP_169283883.1">
    <property type="nucleotide sequence ID" value="NZ_CP051680.1"/>
</dbReference>
<reference evidence="1 2" key="1">
    <citation type="submission" date="2020-04" db="EMBL/GenBank/DDBJ databases">
        <title>Genome sequencing of novel species.</title>
        <authorList>
            <person name="Heo J."/>
            <person name="Kim S.-J."/>
            <person name="Kim J.-S."/>
            <person name="Hong S.-B."/>
            <person name="Kwon S.-W."/>
        </authorList>
    </citation>
    <scope>NUCLEOTIDE SEQUENCE [LARGE SCALE GENOMIC DNA]</scope>
    <source>
        <strain evidence="1 2">MFER-1</strain>
    </source>
</reference>